<evidence type="ECO:0000313" key="1">
    <source>
        <dbReference type="EMBL" id="KAK9872052.1"/>
    </source>
</evidence>
<dbReference type="Gene3D" id="1.10.238.20">
    <property type="entry name" value="Pheromone/general odorant binding protein domain"/>
    <property type="match status" value="1"/>
</dbReference>
<gene>
    <name evidence="1" type="ORF">WA026_015302</name>
</gene>
<dbReference type="EMBL" id="JARQZJ010000008">
    <property type="protein sequence ID" value="KAK9872052.1"/>
    <property type="molecule type" value="Genomic_DNA"/>
</dbReference>
<dbReference type="InterPro" id="IPR006170">
    <property type="entry name" value="PBP/GOBP"/>
</dbReference>
<dbReference type="InterPro" id="IPR036728">
    <property type="entry name" value="PBP_GOBP_sf"/>
</dbReference>
<dbReference type="AlphaFoldDB" id="A0AAW1TKZ3"/>
<dbReference type="Pfam" id="PF01395">
    <property type="entry name" value="PBP_GOBP"/>
    <property type="match status" value="1"/>
</dbReference>
<evidence type="ECO:0000313" key="2">
    <source>
        <dbReference type="Proteomes" id="UP001431783"/>
    </source>
</evidence>
<accession>A0AAW1TKZ3</accession>
<reference evidence="1 2" key="1">
    <citation type="submission" date="2023-03" db="EMBL/GenBank/DDBJ databases">
        <title>Genome insight into feeding habits of ladybird beetles.</title>
        <authorList>
            <person name="Li H.-S."/>
            <person name="Huang Y.-H."/>
            <person name="Pang H."/>
        </authorList>
    </citation>
    <scope>NUCLEOTIDE SEQUENCE [LARGE SCALE GENOMIC DNA]</scope>
    <source>
        <strain evidence="1">SYSU_2023b</strain>
        <tissue evidence="1">Whole body</tissue>
    </source>
</reference>
<protein>
    <submittedName>
        <fullName evidence="1">Uncharacterized protein</fullName>
    </submittedName>
</protein>
<proteinExistence type="predicted"/>
<dbReference type="CDD" id="cd23992">
    <property type="entry name" value="PBP_GOBP"/>
    <property type="match status" value="1"/>
</dbReference>
<dbReference type="SUPFAM" id="SSF47565">
    <property type="entry name" value="Insect pheromone/odorant-binding proteins"/>
    <property type="match status" value="1"/>
</dbReference>
<organism evidence="1 2">
    <name type="scientific">Henosepilachna vigintioctopunctata</name>
    <dbReference type="NCBI Taxonomy" id="420089"/>
    <lineage>
        <taxon>Eukaryota</taxon>
        <taxon>Metazoa</taxon>
        <taxon>Ecdysozoa</taxon>
        <taxon>Arthropoda</taxon>
        <taxon>Hexapoda</taxon>
        <taxon>Insecta</taxon>
        <taxon>Pterygota</taxon>
        <taxon>Neoptera</taxon>
        <taxon>Endopterygota</taxon>
        <taxon>Coleoptera</taxon>
        <taxon>Polyphaga</taxon>
        <taxon>Cucujiformia</taxon>
        <taxon>Coccinelloidea</taxon>
        <taxon>Coccinellidae</taxon>
        <taxon>Epilachninae</taxon>
        <taxon>Epilachnini</taxon>
        <taxon>Henosepilachna</taxon>
    </lineage>
</organism>
<sequence>MTLRVFPKAKCFMKCIMEKEGIFDKDGNVVMEYVEKNMESLKLPDDKKNYFKDCVAKSNHVKTCEDSVNLLQCFVKYSDDALV</sequence>
<name>A0AAW1TKZ3_9CUCU</name>
<dbReference type="Proteomes" id="UP001431783">
    <property type="component" value="Unassembled WGS sequence"/>
</dbReference>
<dbReference type="GO" id="GO:0005549">
    <property type="term" value="F:odorant binding"/>
    <property type="evidence" value="ECO:0007669"/>
    <property type="project" value="InterPro"/>
</dbReference>
<keyword evidence="2" id="KW-1185">Reference proteome</keyword>
<comment type="caution">
    <text evidence="1">The sequence shown here is derived from an EMBL/GenBank/DDBJ whole genome shotgun (WGS) entry which is preliminary data.</text>
</comment>